<reference evidence="3" key="1">
    <citation type="submission" date="2022-11" db="UniProtKB">
        <authorList>
            <consortium name="WormBaseParasite"/>
        </authorList>
    </citation>
    <scope>IDENTIFICATION</scope>
</reference>
<feature type="transmembrane region" description="Helical" evidence="1">
    <location>
        <begin position="43"/>
        <end position="74"/>
    </location>
</feature>
<dbReference type="WBParaSite" id="PgR005X_g197_t01">
    <property type="protein sequence ID" value="PgR005X_g197_t01"/>
    <property type="gene ID" value="PgR005X_g197"/>
</dbReference>
<keyword evidence="1" id="KW-0472">Membrane</keyword>
<evidence type="ECO:0000313" key="2">
    <source>
        <dbReference type="Proteomes" id="UP000887569"/>
    </source>
</evidence>
<dbReference type="Proteomes" id="UP000887569">
    <property type="component" value="Unplaced"/>
</dbReference>
<sequence length="75" mass="9199">MTHYKLESLPRGKHKWRISYNFYFHVKREETTKGTFDFIIQCIYPIILLLINCIFLGNFFYVIIESLVLFSFFFF</sequence>
<protein>
    <submittedName>
        <fullName evidence="3">Uncharacterized protein</fullName>
    </submittedName>
</protein>
<name>A0A915ADE0_PARUN</name>
<organism evidence="2 3">
    <name type="scientific">Parascaris univalens</name>
    <name type="common">Nematode worm</name>
    <dbReference type="NCBI Taxonomy" id="6257"/>
    <lineage>
        <taxon>Eukaryota</taxon>
        <taxon>Metazoa</taxon>
        <taxon>Ecdysozoa</taxon>
        <taxon>Nematoda</taxon>
        <taxon>Chromadorea</taxon>
        <taxon>Rhabditida</taxon>
        <taxon>Spirurina</taxon>
        <taxon>Ascaridomorpha</taxon>
        <taxon>Ascaridoidea</taxon>
        <taxon>Ascarididae</taxon>
        <taxon>Parascaris</taxon>
    </lineage>
</organism>
<keyword evidence="1" id="KW-1133">Transmembrane helix</keyword>
<proteinExistence type="predicted"/>
<keyword evidence="2" id="KW-1185">Reference proteome</keyword>
<dbReference type="AlphaFoldDB" id="A0A915ADE0"/>
<accession>A0A915ADE0</accession>
<evidence type="ECO:0000256" key="1">
    <source>
        <dbReference type="SAM" id="Phobius"/>
    </source>
</evidence>
<keyword evidence="1" id="KW-0812">Transmembrane</keyword>
<evidence type="ECO:0000313" key="3">
    <source>
        <dbReference type="WBParaSite" id="PgR005X_g197_t01"/>
    </source>
</evidence>